<sequence>MKKINIVVLVLGVLITQSFAFDMGSMLKSAAPAVAQSVAPETTSTLQNNTLINSLNSSLGVTPTQAIGGSAALLNSAKSKMDSNQFSQLTEQTPGFGDILNSGAATSLLGNSTPQSQFEALGMDGSMVKQFAPIILDYAKGYVSPEIANALLSALSF</sequence>
<proteinExistence type="predicted"/>
<reference evidence="2" key="1">
    <citation type="submission" date="2019-06" db="EMBL/GenBank/DDBJ databases">
        <title>Sulfurimonas gotlandica sp. nov., a chemoautotrophic and psychrotolerant epsilonproteobacterium isolated from a pelagic redoxcline, and an emended description of the genus Sulfurimonas.</title>
        <authorList>
            <person name="Wang S."/>
            <person name="Jiang L."/>
            <person name="Shao Z."/>
        </authorList>
    </citation>
    <scope>NUCLEOTIDE SEQUENCE [LARGE SCALE GENOMIC DNA]</scope>
    <source>
        <strain evidence="2">1-1N</strain>
    </source>
</reference>
<keyword evidence="2" id="KW-1185">Reference proteome</keyword>
<dbReference type="Proteomes" id="UP000326061">
    <property type="component" value="Chromosome"/>
</dbReference>
<accession>A0AAJ4A4W4</accession>
<dbReference type="KEGG" id="suln:FJR47_08495"/>
<evidence type="ECO:0000313" key="2">
    <source>
        <dbReference type="Proteomes" id="UP000326061"/>
    </source>
</evidence>
<evidence type="ECO:0000313" key="1">
    <source>
        <dbReference type="EMBL" id="QFR43951.1"/>
    </source>
</evidence>
<dbReference type="AlphaFoldDB" id="A0AAJ4A4W4"/>
<dbReference type="EMBL" id="CP041166">
    <property type="protein sequence ID" value="QFR43951.1"/>
    <property type="molecule type" value="Genomic_DNA"/>
</dbReference>
<dbReference type="RefSeq" id="WP_152300011.1">
    <property type="nucleotide sequence ID" value="NZ_CP041166.1"/>
</dbReference>
<organism evidence="1 2">
    <name type="scientific">Sulfurimonas xiamenensis</name>
    <dbReference type="NCBI Taxonomy" id="2590021"/>
    <lineage>
        <taxon>Bacteria</taxon>
        <taxon>Pseudomonadati</taxon>
        <taxon>Campylobacterota</taxon>
        <taxon>Epsilonproteobacteria</taxon>
        <taxon>Campylobacterales</taxon>
        <taxon>Sulfurimonadaceae</taxon>
        <taxon>Sulfurimonas</taxon>
    </lineage>
</organism>
<protein>
    <submittedName>
        <fullName evidence="1">DUF2780 domain-containing protein</fullName>
    </submittedName>
</protein>
<dbReference type="InterPro" id="IPR021302">
    <property type="entry name" value="DUF2780_VcgC/VcgE"/>
</dbReference>
<gene>
    <name evidence="1" type="ORF">FJR47_08495</name>
</gene>
<name>A0AAJ4A4W4_9BACT</name>
<dbReference type="Pfam" id="PF11075">
    <property type="entry name" value="DUF2780"/>
    <property type="match status" value="1"/>
</dbReference>